<proteinExistence type="predicted"/>
<dbReference type="EMBL" id="QFYR01000001">
    <property type="protein sequence ID" value="RAK58075.1"/>
    <property type="molecule type" value="Genomic_DNA"/>
</dbReference>
<gene>
    <name evidence="2" type="ORF">DJ018_09255</name>
</gene>
<accession>A0A328AV37</accession>
<sequence length="288" mass="30290">MAEGRHIENPFEYALEKTSWALRDTGRMLGAERRPRTAAAPTVNRITAADLRAALREGMADLGAARADIVFIGVIYPLAGLLLLQVAANRNLLPLAFPLVSGFALLGPLAAVGLYEISRRRERGEPASWRDAAGVLSSPALGSILGMGLILLALFGVWLAAAWAIYNATLGPEPPASAGAFLSDVFSTPAGWTMIVVGCAVGAVFAAVALAVSIVTIPLLLDRDISLLRAIGVSLKAVRENPTTLAMWGLIVASALVLGSVPVLVGLIVVMPLLGHATWRLYRRLVSS</sequence>
<reference evidence="3" key="1">
    <citation type="submission" date="2018-05" db="EMBL/GenBank/DDBJ databases">
        <authorList>
            <person name="Li X."/>
        </authorList>
    </citation>
    <scope>NUCLEOTIDE SEQUENCE [LARGE SCALE GENOMIC DNA]</scope>
    <source>
        <strain evidence="3">YIM 73061</strain>
    </source>
</reference>
<feature type="transmembrane region" description="Helical" evidence="1">
    <location>
        <begin position="192"/>
        <end position="221"/>
    </location>
</feature>
<dbReference type="Pfam" id="PF09955">
    <property type="entry name" value="DUF2189"/>
    <property type="match status" value="1"/>
</dbReference>
<comment type="caution">
    <text evidence="2">The sequence shown here is derived from an EMBL/GenBank/DDBJ whole genome shotgun (WGS) entry which is preliminary data.</text>
</comment>
<evidence type="ECO:0000313" key="3">
    <source>
        <dbReference type="Proteomes" id="UP000249725"/>
    </source>
</evidence>
<feature type="transmembrane region" description="Helical" evidence="1">
    <location>
        <begin position="69"/>
        <end position="88"/>
    </location>
</feature>
<dbReference type="AlphaFoldDB" id="A0A328AV37"/>
<dbReference type="Proteomes" id="UP000249725">
    <property type="component" value="Unassembled WGS sequence"/>
</dbReference>
<keyword evidence="3" id="KW-1185">Reference proteome</keyword>
<evidence type="ECO:0000256" key="1">
    <source>
        <dbReference type="SAM" id="Phobius"/>
    </source>
</evidence>
<keyword evidence="1" id="KW-0812">Transmembrane</keyword>
<dbReference type="OrthoDB" id="9809543at2"/>
<feature type="transmembrane region" description="Helical" evidence="1">
    <location>
        <begin position="245"/>
        <end position="274"/>
    </location>
</feature>
<name>A0A328AV37_9CAUL</name>
<feature type="transmembrane region" description="Helical" evidence="1">
    <location>
        <begin position="94"/>
        <end position="115"/>
    </location>
</feature>
<feature type="transmembrane region" description="Helical" evidence="1">
    <location>
        <begin position="136"/>
        <end position="166"/>
    </location>
</feature>
<dbReference type="InterPro" id="IPR018692">
    <property type="entry name" value="DUF2189"/>
</dbReference>
<organism evidence="2 3">
    <name type="scientific">Phenylobacterium deserti</name>
    <dbReference type="NCBI Taxonomy" id="1914756"/>
    <lineage>
        <taxon>Bacteria</taxon>
        <taxon>Pseudomonadati</taxon>
        <taxon>Pseudomonadota</taxon>
        <taxon>Alphaproteobacteria</taxon>
        <taxon>Caulobacterales</taxon>
        <taxon>Caulobacteraceae</taxon>
        <taxon>Phenylobacterium</taxon>
    </lineage>
</organism>
<evidence type="ECO:0008006" key="4">
    <source>
        <dbReference type="Google" id="ProtNLM"/>
    </source>
</evidence>
<evidence type="ECO:0000313" key="2">
    <source>
        <dbReference type="EMBL" id="RAK58075.1"/>
    </source>
</evidence>
<keyword evidence="1" id="KW-0472">Membrane</keyword>
<protein>
    <recommendedName>
        <fullName evidence="4">DUF2189 domain-containing protein</fullName>
    </recommendedName>
</protein>
<dbReference type="RefSeq" id="WP_111514525.1">
    <property type="nucleotide sequence ID" value="NZ_QFYR01000001.1"/>
</dbReference>
<keyword evidence="1" id="KW-1133">Transmembrane helix</keyword>